<dbReference type="FunFam" id="3.40.50.300:FF:000426">
    <property type="entry name" value="Ferrous iron transport protein B"/>
    <property type="match status" value="1"/>
</dbReference>
<keyword evidence="11 14" id="KW-0342">GTP-binding</keyword>
<keyword evidence="8 16" id="KW-1133">Transmembrane helix</keyword>
<evidence type="ECO:0000256" key="8">
    <source>
        <dbReference type="ARBA" id="ARBA00022989"/>
    </source>
</evidence>
<dbReference type="CDD" id="cd01879">
    <property type="entry name" value="FeoB"/>
    <property type="match status" value="1"/>
</dbReference>
<dbReference type="EMBL" id="SGXM01000008">
    <property type="protein sequence ID" value="RZT31885.1"/>
    <property type="molecule type" value="Genomic_DNA"/>
</dbReference>
<evidence type="ECO:0000256" key="5">
    <source>
        <dbReference type="ARBA" id="ARBA00022519"/>
    </source>
</evidence>
<feature type="binding site" evidence="14">
    <location>
        <begin position="63"/>
        <end position="66"/>
    </location>
    <ligand>
        <name>GTP</name>
        <dbReference type="ChEBI" id="CHEBI:37565"/>
        <label>1</label>
    </ligand>
</feature>
<proteinExistence type="inferred from homology"/>
<evidence type="ECO:0000256" key="9">
    <source>
        <dbReference type="ARBA" id="ARBA00023004"/>
    </source>
</evidence>
<comment type="caution">
    <text evidence="16">Lacks conserved residue(s) required for the propagation of feature annotation.</text>
</comment>
<evidence type="ECO:0000256" key="7">
    <source>
        <dbReference type="ARBA" id="ARBA00022741"/>
    </source>
</evidence>
<name>A0A4Q7RFB0_9BURK</name>
<dbReference type="Pfam" id="PF07670">
    <property type="entry name" value="Gate"/>
    <property type="match status" value="2"/>
</dbReference>
<feature type="binding site" evidence="14">
    <location>
        <begin position="16"/>
        <end position="23"/>
    </location>
    <ligand>
        <name>GTP</name>
        <dbReference type="ChEBI" id="CHEBI:37565"/>
        <label>1</label>
    </ligand>
</feature>
<reference evidence="18 19" key="1">
    <citation type="journal article" date="2015" name="Stand. Genomic Sci.">
        <title>Genomic Encyclopedia of Bacterial and Archaeal Type Strains, Phase III: the genomes of soil and plant-associated and newly described type strains.</title>
        <authorList>
            <person name="Whitman W.B."/>
            <person name="Woyke T."/>
            <person name="Klenk H.P."/>
            <person name="Zhou Y."/>
            <person name="Lilburn T.G."/>
            <person name="Beck B.J."/>
            <person name="De Vos P."/>
            <person name="Vandamme P."/>
            <person name="Eisen J.A."/>
            <person name="Garrity G."/>
            <person name="Hugenholtz P."/>
            <person name="Kyrpides N.C."/>
        </authorList>
    </citation>
    <scope>NUCLEOTIDE SEQUENCE [LARGE SCALE GENOMIC DNA]</scope>
    <source>
        <strain evidence="18 19">ASC-9842</strain>
    </source>
</reference>
<dbReference type="Pfam" id="PF02421">
    <property type="entry name" value="FeoB_N"/>
    <property type="match status" value="1"/>
</dbReference>
<evidence type="ECO:0000256" key="2">
    <source>
        <dbReference type="ARBA" id="ARBA00022448"/>
    </source>
</evidence>
<evidence type="ECO:0000259" key="17">
    <source>
        <dbReference type="PROSITE" id="PS51711"/>
    </source>
</evidence>
<dbReference type="GO" id="GO:0046872">
    <property type="term" value="F:metal ion binding"/>
    <property type="evidence" value="ECO:0007669"/>
    <property type="project" value="UniProtKB-KW"/>
</dbReference>
<dbReference type="RefSeq" id="WP_130393280.1">
    <property type="nucleotide sequence ID" value="NZ_SGXM01000008.1"/>
</dbReference>
<evidence type="ECO:0000256" key="13">
    <source>
        <dbReference type="NCBIfam" id="TIGR00437"/>
    </source>
</evidence>
<feature type="binding site" evidence="14">
    <location>
        <begin position="128"/>
        <end position="131"/>
    </location>
    <ligand>
        <name>GTP</name>
        <dbReference type="ChEBI" id="CHEBI:37565"/>
        <label>1</label>
    </ligand>
</feature>
<protein>
    <recommendedName>
        <fullName evidence="13 16">Ferrous iron transport protein B</fullName>
    </recommendedName>
</protein>
<evidence type="ECO:0000256" key="14">
    <source>
        <dbReference type="PIRSR" id="PIRSR603373-1"/>
    </source>
</evidence>
<dbReference type="SUPFAM" id="SSF52540">
    <property type="entry name" value="P-loop containing nucleoside triphosphate hydrolases"/>
    <property type="match status" value="1"/>
</dbReference>
<comment type="function">
    <text evidence="16">Probable transporter of a GTP-driven Fe(2+) uptake system.</text>
</comment>
<dbReference type="OrthoDB" id="9809127at2"/>
<evidence type="ECO:0000256" key="12">
    <source>
        <dbReference type="ARBA" id="ARBA00023136"/>
    </source>
</evidence>
<dbReference type="Gene3D" id="3.40.50.300">
    <property type="entry name" value="P-loop containing nucleotide triphosphate hydrolases"/>
    <property type="match status" value="1"/>
</dbReference>
<keyword evidence="6 16" id="KW-0812">Transmembrane</keyword>
<feature type="transmembrane region" description="Helical" evidence="16">
    <location>
        <begin position="550"/>
        <end position="572"/>
    </location>
</feature>
<evidence type="ECO:0000256" key="6">
    <source>
        <dbReference type="ARBA" id="ARBA00022692"/>
    </source>
</evidence>
<evidence type="ECO:0000256" key="4">
    <source>
        <dbReference type="ARBA" id="ARBA00022496"/>
    </source>
</evidence>
<dbReference type="Pfam" id="PF07664">
    <property type="entry name" value="FeoB_C"/>
    <property type="match status" value="1"/>
</dbReference>
<keyword evidence="2 16" id="KW-0813">Transport</keyword>
<keyword evidence="7 14" id="KW-0547">Nucleotide-binding</keyword>
<dbReference type="GO" id="GO:0005886">
    <property type="term" value="C:plasma membrane"/>
    <property type="evidence" value="ECO:0007669"/>
    <property type="project" value="UniProtKB-SubCell"/>
</dbReference>
<evidence type="ECO:0000256" key="15">
    <source>
        <dbReference type="PIRSR" id="PIRSR603373-2"/>
    </source>
</evidence>
<dbReference type="PANTHER" id="PTHR43185">
    <property type="entry name" value="FERROUS IRON TRANSPORT PROTEIN B"/>
    <property type="match status" value="1"/>
</dbReference>
<keyword evidence="19" id="KW-1185">Reference proteome</keyword>
<dbReference type="PRINTS" id="PR00326">
    <property type="entry name" value="GTP1OBG"/>
</dbReference>
<dbReference type="NCBIfam" id="TIGR00437">
    <property type="entry name" value="feoB"/>
    <property type="match status" value="1"/>
</dbReference>
<organism evidence="18 19">
    <name type="scientific">Cupriavidus agavae</name>
    <dbReference type="NCBI Taxonomy" id="1001822"/>
    <lineage>
        <taxon>Bacteria</taxon>
        <taxon>Pseudomonadati</taxon>
        <taxon>Pseudomonadota</taxon>
        <taxon>Betaproteobacteria</taxon>
        <taxon>Burkholderiales</taxon>
        <taxon>Burkholderiaceae</taxon>
        <taxon>Cupriavidus</taxon>
    </lineage>
</organism>
<dbReference type="GO" id="GO:0015093">
    <property type="term" value="F:ferrous iron transmembrane transporter activity"/>
    <property type="evidence" value="ECO:0007669"/>
    <property type="project" value="UniProtKB-UniRule"/>
</dbReference>
<feature type="domain" description="FeoB-type G" evidence="17">
    <location>
        <begin position="9"/>
        <end position="177"/>
    </location>
</feature>
<keyword evidence="5" id="KW-0997">Cell inner membrane</keyword>
<feature type="transmembrane region" description="Helical" evidence="16">
    <location>
        <begin position="592"/>
        <end position="612"/>
    </location>
</feature>
<comment type="similarity">
    <text evidence="16">Belongs to the TRAFAC class TrmE-Era-EngA-EngB-Septin-like GTPase superfamily. FeoB GTPase (TC 9.A.8) family.</text>
</comment>
<evidence type="ECO:0000256" key="11">
    <source>
        <dbReference type="ARBA" id="ARBA00023134"/>
    </source>
</evidence>
<keyword evidence="15" id="KW-0479">Metal-binding</keyword>
<evidence type="ECO:0000256" key="16">
    <source>
        <dbReference type="RuleBase" id="RU362098"/>
    </source>
</evidence>
<comment type="subcellular location">
    <subcellularLocation>
        <location evidence="1 16">Cell inner membrane</location>
        <topology evidence="1 16">Multi-pass membrane protein</topology>
    </subcellularLocation>
</comment>
<dbReference type="InterPro" id="IPR050860">
    <property type="entry name" value="FeoB_GTPase"/>
</dbReference>
<feature type="binding site" evidence="15">
    <location>
        <position position="27"/>
    </location>
    <ligand>
        <name>Mg(2+)</name>
        <dbReference type="ChEBI" id="CHEBI:18420"/>
        <label>2</label>
    </ligand>
</feature>
<evidence type="ECO:0000256" key="1">
    <source>
        <dbReference type="ARBA" id="ARBA00004429"/>
    </source>
</evidence>
<feature type="transmembrane region" description="Helical" evidence="16">
    <location>
        <begin position="221"/>
        <end position="243"/>
    </location>
</feature>
<evidence type="ECO:0000256" key="10">
    <source>
        <dbReference type="ARBA" id="ARBA00023065"/>
    </source>
</evidence>
<evidence type="ECO:0000313" key="19">
    <source>
        <dbReference type="Proteomes" id="UP000291078"/>
    </source>
</evidence>
<dbReference type="InterPro" id="IPR027417">
    <property type="entry name" value="P-loop_NTPase"/>
</dbReference>
<keyword evidence="12 16" id="KW-0472">Membrane</keyword>
<dbReference type="InterPro" id="IPR011642">
    <property type="entry name" value="Gate_dom"/>
</dbReference>
<keyword evidence="4 16" id="KW-0410">Iron transport</keyword>
<feature type="binding site" evidence="15">
    <location>
        <position position="30"/>
    </location>
    <ligand>
        <name>Mg(2+)</name>
        <dbReference type="ChEBI" id="CHEBI:18420"/>
        <label>2</label>
    </ligand>
</feature>
<dbReference type="AlphaFoldDB" id="A0A4Q7RFB0"/>
<sequence length="619" mass="66685">MSASPNASALRIALVGNPNCGKTALFNRLTGSRQKVANYAGVTVERKEGTFTSPAGRTVRILDLPGAYSLHSASLDEAITREVCMGQRPGEARPDLLVSVVDATNLRLHLRFVLELRRLGLPMVVVLNMSDSAARRGIVIDRDALSQALGVPVVQTVAVRRDGTAALVSLFDGALPPALPAQPIDSVSELDTHAEVKRLLDAAVTMPTRTARIDDAVDRVVLHPVFGLVILAVLLFFMFQAVFSWAEPMMDGIEGGVHWLGEVVGGLMPDGMLKSLLVDGLIAGLGSVVVFLPQILILFLFILTLEESGYLPRAAFLLDRLMMGAGLSGRSFIPLLSSFACAIPGIMATRTIQDPRDRLTTILVAPLMTCSARLPVYALLIGAFIPERTVAGLFNLQGLVLFALYVAGIVSALVVAYILKWFRRDRTDHPLLMELPSYRVPNPRDIAIGLWERARIFLSRVGKVILTLTVLLWFLATFPSPPDGATQPAIDYSFAGMIGRALEYVFAPIGFNWQICIALVPGLAAREVAVGALATVYALSGSDDAVAVQLAPMIAAQWSLATALSLLAWYVFAPQCISTLAVIKRETNSWKVMALSAAYLTGLAYLASFITYRAALAFS</sequence>
<dbReference type="InterPro" id="IPR011640">
    <property type="entry name" value="Fe2_transport_prot_B_C"/>
</dbReference>
<feature type="transmembrane region" description="Helical" evidence="16">
    <location>
        <begin position="276"/>
        <end position="303"/>
    </location>
</feature>
<dbReference type="InterPro" id="IPR030389">
    <property type="entry name" value="G_FEOB_dom"/>
</dbReference>
<evidence type="ECO:0000313" key="18">
    <source>
        <dbReference type="EMBL" id="RZT31885.1"/>
    </source>
</evidence>
<gene>
    <name evidence="18" type="ORF">EV147_4385</name>
</gene>
<keyword evidence="3" id="KW-1003">Cell membrane</keyword>
<accession>A0A4Q7RFB0</accession>
<feature type="transmembrane region" description="Helical" evidence="16">
    <location>
        <begin position="397"/>
        <end position="419"/>
    </location>
</feature>
<keyword evidence="15" id="KW-0460">Magnesium</keyword>
<keyword evidence="10" id="KW-0406">Ion transport</keyword>
<keyword evidence="9 16" id="KW-0408">Iron</keyword>
<dbReference type="Proteomes" id="UP000291078">
    <property type="component" value="Unassembled WGS sequence"/>
</dbReference>
<dbReference type="InterPro" id="IPR006073">
    <property type="entry name" value="GTP-bd"/>
</dbReference>
<dbReference type="InterPro" id="IPR003373">
    <property type="entry name" value="Fe2_transport_prot-B"/>
</dbReference>
<feature type="binding site" evidence="15">
    <location>
        <position position="31"/>
    </location>
    <ligand>
        <name>Mg(2+)</name>
        <dbReference type="ChEBI" id="CHEBI:18420"/>
        <label>2</label>
    </ligand>
</feature>
<dbReference type="PANTHER" id="PTHR43185:SF1">
    <property type="entry name" value="FE(2+) TRANSPORTER FEOB"/>
    <property type="match status" value="1"/>
</dbReference>
<feature type="transmembrane region" description="Helical" evidence="16">
    <location>
        <begin position="457"/>
        <end position="476"/>
    </location>
</feature>
<feature type="transmembrane region" description="Helical" evidence="16">
    <location>
        <begin position="359"/>
        <end position="385"/>
    </location>
</feature>
<comment type="caution">
    <text evidence="18">The sequence shown here is derived from an EMBL/GenBank/DDBJ whole genome shotgun (WGS) entry which is preliminary data.</text>
</comment>
<evidence type="ECO:0000256" key="3">
    <source>
        <dbReference type="ARBA" id="ARBA00022475"/>
    </source>
</evidence>
<feature type="binding site" evidence="14">
    <location>
        <begin position="41"/>
        <end position="45"/>
    </location>
    <ligand>
        <name>GTP</name>
        <dbReference type="ChEBI" id="CHEBI:37565"/>
        <label>1</label>
    </ligand>
</feature>
<dbReference type="GO" id="GO:0005525">
    <property type="term" value="F:GTP binding"/>
    <property type="evidence" value="ECO:0007669"/>
    <property type="project" value="UniProtKB-KW"/>
</dbReference>
<dbReference type="PROSITE" id="PS51711">
    <property type="entry name" value="G_FEOB"/>
    <property type="match status" value="1"/>
</dbReference>